<evidence type="ECO:0000256" key="2">
    <source>
        <dbReference type="ARBA" id="ARBA00022525"/>
    </source>
</evidence>
<dbReference type="SMART" id="SM00110">
    <property type="entry name" value="C1Q"/>
    <property type="match status" value="1"/>
</dbReference>
<keyword evidence="2" id="KW-0964">Secreted</keyword>
<dbReference type="Proteomes" id="UP000472277">
    <property type="component" value="Chromosome 30"/>
</dbReference>
<dbReference type="AlphaFoldDB" id="A0A674DMZ0"/>
<dbReference type="InterPro" id="IPR008983">
    <property type="entry name" value="Tumour_necrosis_fac-like_dom"/>
</dbReference>
<proteinExistence type="predicted"/>
<dbReference type="Pfam" id="PF00386">
    <property type="entry name" value="C1q"/>
    <property type="match status" value="1"/>
</dbReference>
<dbReference type="Ensembl" id="ENSSTUT00000104230.1">
    <property type="protein sequence ID" value="ENSSTUP00000097046.1"/>
    <property type="gene ID" value="ENSSTUG00000043687.1"/>
</dbReference>
<evidence type="ECO:0000256" key="3">
    <source>
        <dbReference type="ARBA" id="ARBA00022729"/>
    </source>
</evidence>
<dbReference type="PANTHER" id="PTHR22923:SF102">
    <property type="entry name" value="CEREBELLIN 13-RELATED"/>
    <property type="match status" value="1"/>
</dbReference>
<keyword evidence="6" id="KW-1185">Reference proteome</keyword>
<evidence type="ECO:0000313" key="6">
    <source>
        <dbReference type="Proteomes" id="UP000472277"/>
    </source>
</evidence>
<reference evidence="5" key="1">
    <citation type="submission" date="2025-08" db="UniProtKB">
        <authorList>
            <consortium name="Ensembl"/>
        </authorList>
    </citation>
    <scope>IDENTIFICATION</scope>
</reference>
<evidence type="ECO:0000256" key="1">
    <source>
        <dbReference type="ARBA" id="ARBA00004613"/>
    </source>
</evidence>
<dbReference type="PANTHER" id="PTHR22923">
    <property type="entry name" value="CEREBELLIN-RELATED"/>
    <property type="match status" value="1"/>
</dbReference>
<dbReference type="SUPFAM" id="SSF49842">
    <property type="entry name" value="TNF-like"/>
    <property type="match status" value="1"/>
</dbReference>
<name>A0A674DMZ0_SALTR</name>
<gene>
    <name evidence="5" type="primary">LOC115168537</name>
</gene>
<dbReference type="GeneTree" id="ENSGT00940000163520"/>
<dbReference type="PROSITE" id="PS50871">
    <property type="entry name" value="C1Q"/>
    <property type="match status" value="1"/>
</dbReference>
<reference evidence="5" key="2">
    <citation type="submission" date="2025-09" db="UniProtKB">
        <authorList>
            <consortium name="Ensembl"/>
        </authorList>
    </citation>
    <scope>IDENTIFICATION</scope>
</reference>
<dbReference type="InterPro" id="IPR001073">
    <property type="entry name" value="C1q_dom"/>
</dbReference>
<dbReference type="OMA" id="WKKEDNI"/>
<dbReference type="Gene3D" id="2.60.120.40">
    <property type="match status" value="1"/>
</dbReference>
<keyword evidence="3" id="KW-0732">Signal</keyword>
<dbReference type="PRINTS" id="PR00007">
    <property type="entry name" value="COMPLEMNTC1Q"/>
</dbReference>
<dbReference type="InParanoid" id="A0A674DMZ0"/>
<evidence type="ECO:0000259" key="4">
    <source>
        <dbReference type="PROSITE" id="PS50871"/>
    </source>
</evidence>
<protein>
    <submittedName>
        <fullName evidence="5">Heavy metal-binding protein HIP-like</fullName>
    </submittedName>
</protein>
<accession>A0A674DMZ0</accession>
<sequence length="265" mass="29083">MRRLEELNIKAIDESPPSLSVFPLQALPCQTLCLHLLSCAVSRRLQVQTKTMMKKTMLPLQLIVMVCLSYGQADDSTNQHSTSDCSFGSFSTLFSGLSAEVGNLRREVEDLRKSRNTVGVAFSAALRPPTQDSQGYGNTGPFQADTNLVHTHVITNVGNAFSPRTGVFTAPVNGVYYFTFTSYTWKNEANIGVALYKNHEEVALVYEYQDKGDNEDFASNGATLQLAKGDTVSLVLPSGFQVTGNAFRNLSTFSGFLLFHIEEGQ</sequence>
<dbReference type="InterPro" id="IPR050822">
    <property type="entry name" value="Cerebellin_Synaptic_Org"/>
</dbReference>
<comment type="subcellular location">
    <subcellularLocation>
        <location evidence="1">Secreted</location>
    </subcellularLocation>
</comment>
<dbReference type="GO" id="GO:0005576">
    <property type="term" value="C:extracellular region"/>
    <property type="evidence" value="ECO:0007669"/>
    <property type="project" value="UniProtKB-SubCell"/>
</dbReference>
<evidence type="ECO:0000313" key="5">
    <source>
        <dbReference type="Ensembl" id="ENSSTUP00000097046.1"/>
    </source>
</evidence>
<organism evidence="5 6">
    <name type="scientific">Salmo trutta</name>
    <name type="common">Brown trout</name>
    <dbReference type="NCBI Taxonomy" id="8032"/>
    <lineage>
        <taxon>Eukaryota</taxon>
        <taxon>Metazoa</taxon>
        <taxon>Chordata</taxon>
        <taxon>Craniata</taxon>
        <taxon>Vertebrata</taxon>
        <taxon>Euteleostomi</taxon>
        <taxon>Actinopterygii</taxon>
        <taxon>Neopterygii</taxon>
        <taxon>Teleostei</taxon>
        <taxon>Protacanthopterygii</taxon>
        <taxon>Salmoniformes</taxon>
        <taxon>Salmonidae</taxon>
        <taxon>Salmoninae</taxon>
        <taxon>Salmo</taxon>
    </lineage>
</organism>
<feature type="domain" description="C1q" evidence="4">
    <location>
        <begin position="115"/>
        <end position="264"/>
    </location>
</feature>